<gene>
    <name evidence="9" type="ORF">PHAECO_LOCUS11838</name>
</gene>
<dbReference type="SUPFAM" id="SSF48371">
    <property type="entry name" value="ARM repeat"/>
    <property type="match status" value="1"/>
</dbReference>
<dbReference type="InterPro" id="IPR016024">
    <property type="entry name" value="ARM-type_fold"/>
</dbReference>
<sequence length="772" mass="87381">MLQSKCRHSNALPYEMCVFCNTDAPDSLVDICFNYVNKHLETVCKCDSSTGDLQLMDGLALPVELCERLLNVRCNSLTPVNSKFINIFKNTDCTRIKRVRLRKSEIQDKDLEILLKHRLTELDISHSPGLTANCIKYITGYGGNLVSLGIGENTEIFSPEGYSKLDQEDYENSFIFLTPNLKRLSLRGLASMQPEFYMLLLNPLTNLTHLDLSNCSDLHNFSYTKHLSNLHSLILYNVSGIDSKLHAICKLINLRHLDISQSKEENGKYKKGTKILQTIVECLPMLTSLDISGTNLAGRGVAETMYGCVSDIPGLNSRVNNPFQYLGLYETSHDACLRHDIPAKLIAGNANEEQILVAALAYLDRTDMLQKVMNELFHLFRFENIEHVGQALNIVLEAMNRHIDERHIQISGSATLFYIVKGTGRELHDDVNVKRKIITTLLNGMSAHKKDDTMMRNGCLTLCQFKIPMDVLFDYERLVNILLHSVDGMAQESFVQRIGIYLLNSLACQVDGDQKVKLGELGAIEKMIWLIRDRLDRGICDDVLEVAWSTMWNVTDETPENCRKFLEHMGMQHFLLCLEKFPDKEELLRNMMGLLGNVAEVKELRDFLQTSEYLSVFSTLLDSESDGIEVSYNAAGVISHIASDGADSWTVVAPSRGFVLGKMVSAIDRWDLDSQRNINYRSFEPILHLVQVYHTPECQQWAVWALANLTKVYPEKYCVLVETEGGLHLLQEVIMHPLPPMRVKNLAAVVLENCRKFKESGWQGIIDESLDG</sequence>
<comment type="similarity">
    <text evidence="1">Belongs to the zyg-11 family.</text>
</comment>
<dbReference type="OrthoDB" id="5783533at2759"/>
<dbReference type="Gene3D" id="1.25.10.10">
    <property type="entry name" value="Leucine-rich Repeat Variant"/>
    <property type="match status" value="1"/>
</dbReference>
<dbReference type="Pfam" id="PF22964">
    <property type="entry name" value="ZER1-like_2nd"/>
    <property type="match status" value="1"/>
</dbReference>
<dbReference type="AlphaFoldDB" id="A0A9P0GSU2"/>
<dbReference type="PANTHER" id="PTHR12904">
    <property type="match status" value="1"/>
</dbReference>
<dbReference type="GO" id="GO:0031462">
    <property type="term" value="C:Cul2-RING ubiquitin ligase complex"/>
    <property type="evidence" value="ECO:0007669"/>
    <property type="project" value="TreeGrafter"/>
</dbReference>
<evidence type="ECO:0000256" key="4">
    <source>
        <dbReference type="ARBA" id="ARBA00022786"/>
    </source>
</evidence>
<accession>A0A9P0GSU2</accession>
<dbReference type="InterPro" id="IPR000225">
    <property type="entry name" value="Armadillo"/>
</dbReference>
<reference evidence="9" key="2">
    <citation type="submission" date="2022-10" db="EMBL/GenBank/DDBJ databases">
        <authorList>
            <consortium name="ENA_rothamsted_submissions"/>
            <consortium name="culmorum"/>
            <person name="King R."/>
        </authorList>
    </citation>
    <scope>NUCLEOTIDE SEQUENCE</scope>
</reference>
<evidence type="ECO:0000313" key="10">
    <source>
        <dbReference type="Proteomes" id="UP001153737"/>
    </source>
</evidence>
<evidence type="ECO:0000256" key="1">
    <source>
        <dbReference type="ARBA" id="ARBA00009420"/>
    </source>
</evidence>
<evidence type="ECO:0000259" key="8">
    <source>
        <dbReference type="Pfam" id="PF25013"/>
    </source>
</evidence>
<dbReference type="EMBL" id="OU896714">
    <property type="protein sequence ID" value="CAH1179540.1"/>
    <property type="molecule type" value="Genomic_DNA"/>
</dbReference>
<dbReference type="SUPFAM" id="SSF52047">
    <property type="entry name" value="RNI-like"/>
    <property type="match status" value="1"/>
</dbReference>
<evidence type="ECO:0000256" key="3">
    <source>
        <dbReference type="ARBA" id="ARBA00022737"/>
    </source>
</evidence>
<dbReference type="InterPro" id="IPR056845">
    <property type="entry name" value="LRR_Zer-1"/>
</dbReference>
<keyword evidence="10" id="KW-1185">Reference proteome</keyword>
<keyword evidence="3" id="KW-0677">Repeat</keyword>
<evidence type="ECO:0000259" key="7">
    <source>
        <dbReference type="Pfam" id="PF22964"/>
    </source>
</evidence>
<evidence type="ECO:0000256" key="2">
    <source>
        <dbReference type="ARBA" id="ARBA00022614"/>
    </source>
</evidence>
<dbReference type="InterPro" id="IPR051341">
    <property type="entry name" value="Zyg-11_UBL_adapter"/>
</dbReference>
<keyword evidence="2" id="KW-0433">Leucine-rich repeat</keyword>
<evidence type="ECO:0000313" key="9">
    <source>
        <dbReference type="EMBL" id="CAH1179540.1"/>
    </source>
</evidence>
<feature type="domain" description="Zer-1-like leucine-rich repeats region" evidence="8">
    <location>
        <begin position="200"/>
        <end position="331"/>
    </location>
</feature>
<dbReference type="Pfam" id="PF25013">
    <property type="entry name" value="LRR_Zer-1"/>
    <property type="match status" value="1"/>
</dbReference>
<organism evidence="9 10">
    <name type="scientific">Phaedon cochleariae</name>
    <name type="common">Mustard beetle</name>
    <dbReference type="NCBI Taxonomy" id="80249"/>
    <lineage>
        <taxon>Eukaryota</taxon>
        <taxon>Metazoa</taxon>
        <taxon>Ecdysozoa</taxon>
        <taxon>Arthropoda</taxon>
        <taxon>Hexapoda</taxon>
        <taxon>Insecta</taxon>
        <taxon>Pterygota</taxon>
        <taxon>Neoptera</taxon>
        <taxon>Endopterygota</taxon>
        <taxon>Coleoptera</taxon>
        <taxon>Polyphaga</taxon>
        <taxon>Cucujiformia</taxon>
        <taxon>Chrysomeloidea</taxon>
        <taxon>Chrysomelidae</taxon>
        <taxon>Chrysomelinae</taxon>
        <taxon>Chrysomelini</taxon>
        <taxon>Phaedon</taxon>
    </lineage>
</organism>
<proteinExistence type="inferred from homology"/>
<protein>
    <recommendedName>
        <fullName evidence="5">Protein zer-1 homolog</fullName>
    </recommendedName>
    <alternativeName>
        <fullName evidence="6">Zyg-11 homolog B-like protein</fullName>
    </alternativeName>
</protein>
<dbReference type="SMART" id="SM00185">
    <property type="entry name" value="ARM"/>
    <property type="match status" value="3"/>
</dbReference>
<dbReference type="PANTHER" id="PTHR12904:SF23">
    <property type="entry name" value="PROTEIN ZER-1 HOMOLOG"/>
    <property type="match status" value="1"/>
</dbReference>
<reference evidence="9" key="1">
    <citation type="submission" date="2022-01" db="EMBL/GenBank/DDBJ databases">
        <authorList>
            <person name="King R."/>
        </authorList>
    </citation>
    <scope>NUCLEOTIDE SEQUENCE</scope>
</reference>
<dbReference type="InterPro" id="IPR011989">
    <property type="entry name" value="ARM-like"/>
</dbReference>
<dbReference type="Proteomes" id="UP001153737">
    <property type="component" value="Chromosome 8"/>
</dbReference>
<dbReference type="InterPro" id="IPR055142">
    <property type="entry name" value="ZER1-like_C"/>
</dbReference>
<name>A0A9P0GSU2_PHACE</name>
<feature type="domain" description="Protein zer-1 homolog-like C-terminal" evidence="7">
    <location>
        <begin position="398"/>
        <end position="755"/>
    </location>
</feature>
<keyword evidence="4" id="KW-0833">Ubl conjugation pathway</keyword>
<dbReference type="InterPro" id="IPR032675">
    <property type="entry name" value="LRR_dom_sf"/>
</dbReference>
<evidence type="ECO:0000256" key="6">
    <source>
        <dbReference type="ARBA" id="ARBA00081214"/>
    </source>
</evidence>
<dbReference type="FunFam" id="1.25.10.10:FF:000111">
    <property type="entry name" value="Protein zer-1 homolog"/>
    <property type="match status" value="1"/>
</dbReference>
<evidence type="ECO:0000256" key="5">
    <source>
        <dbReference type="ARBA" id="ARBA00067612"/>
    </source>
</evidence>
<dbReference type="Gene3D" id="3.80.10.10">
    <property type="entry name" value="Ribonuclease Inhibitor"/>
    <property type="match status" value="1"/>
</dbReference>